<accession>A0A844AVT4</accession>
<feature type="transmembrane region" description="Helical" evidence="1">
    <location>
        <begin position="90"/>
        <end position="108"/>
    </location>
</feature>
<keyword evidence="4" id="KW-1185">Reference proteome</keyword>
<feature type="transmembrane region" description="Helical" evidence="1">
    <location>
        <begin position="58"/>
        <end position="78"/>
    </location>
</feature>
<protein>
    <submittedName>
        <fullName evidence="3">Tripartite tricarboxylate transporter TctB family protein</fullName>
    </submittedName>
</protein>
<evidence type="ECO:0000259" key="2">
    <source>
        <dbReference type="Pfam" id="PF07331"/>
    </source>
</evidence>
<organism evidence="3 4">
    <name type="scientific">Tritonibacter aquimaris</name>
    <dbReference type="NCBI Taxonomy" id="2663379"/>
    <lineage>
        <taxon>Bacteria</taxon>
        <taxon>Pseudomonadati</taxon>
        <taxon>Pseudomonadota</taxon>
        <taxon>Alphaproteobacteria</taxon>
        <taxon>Rhodobacterales</taxon>
        <taxon>Paracoccaceae</taxon>
        <taxon>Tritonibacter</taxon>
    </lineage>
</organism>
<dbReference type="AlphaFoldDB" id="A0A844AVT4"/>
<keyword evidence="1" id="KW-1133">Transmembrane helix</keyword>
<gene>
    <name evidence="3" type="ORF">GG681_15175</name>
</gene>
<keyword evidence="1" id="KW-0812">Transmembrane</keyword>
<feature type="transmembrane region" description="Helical" evidence="1">
    <location>
        <begin position="20"/>
        <end position="38"/>
    </location>
</feature>
<feature type="domain" description="DUF1468" evidence="2">
    <location>
        <begin position="21"/>
        <end position="159"/>
    </location>
</feature>
<dbReference type="Proteomes" id="UP000436694">
    <property type="component" value="Unassembled WGS sequence"/>
</dbReference>
<proteinExistence type="predicted"/>
<comment type="caution">
    <text evidence="3">The sequence shown here is derived from an EMBL/GenBank/DDBJ whole genome shotgun (WGS) entry which is preliminary data.</text>
</comment>
<evidence type="ECO:0000256" key="1">
    <source>
        <dbReference type="SAM" id="Phobius"/>
    </source>
</evidence>
<reference evidence="3 4" key="1">
    <citation type="submission" date="2019-10" db="EMBL/GenBank/DDBJ databases">
        <title>Epibacterium sp. nov., isolated from seawater.</title>
        <authorList>
            <person name="Zhang X."/>
            <person name="Li N."/>
        </authorList>
    </citation>
    <scope>NUCLEOTIDE SEQUENCE [LARGE SCALE GENOMIC DNA]</scope>
    <source>
        <strain evidence="3 4">SM1969</strain>
    </source>
</reference>
<keyword evidence="1" id="KW-0472">Membrane</keyword>
<evidence type="ECO:0000313" key="3">
    <source>
        <dbReference type="EMBL" id="MQY43987.1"/>
    </source>
</evidence>
<dbReference type="RefSeq" id="WP_153548878.1">
    <property type="nucleotide sequence ID" value="NZ_WIXK01000009.1"/>
</dbReference>
<dbReference type="InterPro" id="IPR009936">
    <property type="entry name" value="DUF1468"/>
</dbReference>
<feature type="transmembrane region" description="Helical" evidence="1">
    <location>
        <begin position="128"/>
        <end position="150"/>
    </location>
</feature>
<evidence type="ECO:0000313" key="4">
    <source>
        <dbReference type="Proteomes" id="UP000436694"/>
    </source>
</evidence>
<sequence>MQYVLNFLTLFRRERRPGDLVFAIGFFGFSLIVAALLPSQAKFLGNKTLVAEPGFWPFVGVAMMVGFGALHLLSTYNAPRLPGRAREIEFWVRALEFVVWFAIYVHGVPKIGYLPATVLFAVILAIRLGYRGALALVSAGGFAVVVVLIFKSGLGVKLPAGEIYRYLPDGIRSFVMLNF</sequence>
<name>A0A844AVT4_9RHOB</name>
<dbReference type="EMBL" id="WIXK01000009">
    <property type="protein sequence ID" value="MQY43987.1"/>
    <property type="molecule type" value="Genomic_DNA"/>
</dbReference>
<dbReference type="Pfam" id="PF07331">
    <property type="entry name" value="TctB"/>
    <property type="match status" value="1"/>
</dbReference>